<protein>
    <recommendedName>
        <fullName evidence="1">U3 small nucleolar RNA-associated protein 22</fullName>
    </recommendedName>
</protein>
<comment type="subcellular location">
    <subcellularLocation>
        <location evidence="1">Nucleus</location>
        <location evidence="1">Nucleolus</location>
    </subcellularLocation>
</comment>
<feature type="non-terminal residue" evidence="4">
    <location>
        <position position="1"/>
    </location>
</feature>
<keyword evidence="1" id="KW-0539">Nucleus</keyword>
<keyword evidence="1" id="KW-0690">Ribosome biogenesis</keyword>
<organism evidence="4 5">
    <name type="scientific">Pichia kudriavzevii</name>
    <name type="common">Yeast</name>
    <name type="synonym">Issatchenkia orientalis</name>
    <dbReference type="NCBI Taxonomy" id="4909"/>
    <lineage>
        <taxon>Eukaryota</taxon>
        <taxon>Fungi</taxon>
        <taxon>Dikarya</taxon>
        <taxon>Ascomycota</taxon>
        <taxon>Saccharomycotina</taxon>
        <taxon>Pichiomycetes</taxon>
        <taxon>Pichiales</taxon>
        <taxon>Pichiaceae</taxon>
        <taxon>Pichia</taxon>
    </lineage>
</organism>
<dbReference type="InterPro" id="IPR035368">
    <property type="entry name" value="Nrap_D3"/>
</dbReference>
<dbReference type="GO" id="GO:0003723">
    <property type="term" value="F:RNA binding"/>
    <property type="evidence" value="ECO:0007669"/>
    <property type="project" value="UniProtKB-KW"/>
</dbReference>
<feature type="domain" description="Nrap protein" evidence="3">
    <location>
        <begin position="106"/>
        <end position="258"/>
    </location>
</feature>
<keyword evidence="1" id="KW-0687">Ribonucleoprotein</keyword>
<proteinExistence type="inferred from homology"/>
<dbReference type="GO" id="GO:0032545">
    <property type="term" value="C:CURI complex"/>
    <property type="evidence" value="ECO:0007669"/>
    <property type="project" value="TreeGrafter"/>
</dbReference>
<name>A0A099NZJ2_PICKU</name>
<dbReference type="eggNOG" id="KOG2054">
    <property type="taxonomic scope" value="Eukaryota"/>
</dbReference>
<feature type="domain" description="Nrap protein" evidence="2">
    <location>
        <begin position="2"/>
        <end position="98"/>
    </location>
</feature>
<comment type="caution">
    <text evidence="4">The sequence shown here is derived from an EMBL/GenBank/DDBJ whole genome shotgun (WGS) entry which is preliminary data.</text>
</comment>
<dbReference type="AlphaFoldDB" id="A0A099NZJ2"/>
<evidence type="ECO:0000313" key="5">
    <source>
        <dbReference type="Proteomes" id="UP000029867"/>
    </source>
</evidence>
<dbReference type="InterPro" id="IPR005554">
    <property type="entry name" value="NOL6/Upt22"/>
</dbReference>
<evidence type="ECO:0000313" key="4">
    <source>
        <dbReference type="EMBL" id="KGK37399.1"/>
    </source>
</evidence>
<keyword evidence="1" id="KW-0698">rRNA processing</keyword>
<dbReference type="Pfam" id="PF17403">
    <property type="entry name" value="Nrap_D2"/>
    <property type="match status" value="1"/>
</dbReference>
<dbReference type="GO" id="GO:0032040">
    <property type="term" value="C:small-subunit processome"/>
    <property type="evidence" value="ECO:0007669"/>
    <property type="project" value="TreeGrafter"/>
</dbReference>
<dbReference type="EMBL" id="JQFK01000037">
    <property type="protein sequence ID" value="KGK37399.1"/>
    <property type="molecule type" value="Genomic_DNA"/>
</dbReference>
<evidence type="ECO:0000256" key="1">
    <source>
        <dbReference type="RuleBase" id="RU364032"/>
    </source>
</evidence>
<evidence type="ECO:0000259" key="2">
    <source>
        <dbReference type="Pfam" id="PF17403"/>
    </source>
</evidence>
<keyword evidence="1" id="KW-0694">RNA-binding</keyword>
<dbReference type="Gene3D" id="1.10.1410.10">
    <property type="match status" value="1"/>
</dbReference>
<dbReference type="GO" id="GO:0034456">
    <property type="term" value="C:UTP-C complex"/>
    <property type="evidence" value="ECO:0007669"/>
    <property type="project" value="TreeGrafter"/>
</dbReference>
<dbReference type="InterPro" id="IPR035367">
    <property type="entry name" value="Nrap_D2"/>
</dbReference>
<accession>A0A099NZJ2</accession>
<dbReference type="GO" id="GO:0006409">
    <property type="term" value="P:tRNA export from nucleus"/>
    <property type="evidence" value="ECO:0007669"/>
    <property type="project" value="TreeGrafter"/>
</dbReference>
<comment type="similarity">
    <text evidence="1">Belongs to the NRAP family.</text>
</comment>
<dbReference type="HOGENOM" id="CLU_1067722_0_0_1"/>
<reference evidence="5" key="1">
    <citation type="journal article" date="2014" name="Microb. Cell Fact.">
        <title>Exploiting Issatchenkia orientalis SD108 for succinic acid production.</title>
        <authorList>
            <person name="Xiao H."/>
            <person name="Shao Z."/>
            <person name="Jiang Y."/>
            <person name="Dole S."/>
            <person name="Zhao H."/>
        </authorList>
    </citation>
    <scope>NUCLEOTIDE SEQUENCE [LARGE SCALE GENOMIC DNA]</scope>
    <source>
        <strain evidence="5">SD108</strain>
    </source>
</reference>
<gene>
    <name evidence="4" type="ORF">JL09_g3444</name>
</gene>
<dbReference type="GO" id="GO:0006364">
    <property type="term" value="P:rRNA processing"/>
    <property type="evidence" value="ECO:0007669"/>
    <property type="project" value="UniProtKB-KW"/>
</dbReference>
<dbReference type="Gene3D" id="3.30.70.3020">
    <property type="match status" value="1"/>
</dbReference>
<evidence type="ECO:0000259" key="3">
    <source>
        <dbReference type="Pfam" id="PF17404"/>
    </source>
</evidence>
<sequence length="261" mass="30377">ILLHGYSSYQLFKGTIRYLATQDLCDDGYLSFTSLIDENKSVYKKAGFNVPTIFDKNTKINLLWKMNKSSYSILRKYAIETLDLLNDLVIDRFHQVFLINNSNLNLKYDSSVMIPYSKLIELNEDKFGSLEKIAYVTLENYLAHKIYKILIEALDNRIYQIDIRWSENSKPWSLNKRKPNNNADDLYLVVGLFLNPSESDKRVTKGPLHTEKELGEKFVSFWGSEKAQVRRYLDNTVQWSCLWEVSPTDSVVLTIVQIYLG</sequence>
<dbReference type="Proteomes" id="UP000029867">
    <property type="component" value="Unassembled WGS sequence"/>
</dbReference>
<dbReference type="PANTHER" id="PTHR17972:SF0">
    <property type="entry name" value="NUCLEOLAR PROTEIN 6"/>
    <property type="match status" value="1"/>
</dbReference>
<dbReference type="VEuPathDB" id="FungiDB:C5L36_0C05400"/>
<dbReference type="Pfam" id="PF17404">
    <property type="entry name" value="Nrap_D3"/>
    <property type="match status" value="1"/>
</dbReference>
<dbReference type="PANTHER" id="PTHR17972">
    <property type="entry name" value="NUCLEOLAR RNA-ASSOCIATED PROTEIN"/>
    <property type="match status" value="1"/>
</dbReference>